<dbReference type="InterPro" id="IPR041297">
    <property type="entry name" value="Crb2_Tudor"/>
</dbReference>
<keyword evidence="3" id="KW-0539">Nucleus</keyword>
<feature type="domain" description="BRCT" evidence="5">
    <location>
        <begin position="985"/>
        <end position="1090"/>
    </location>
</feature>
<evidence type="ECO:0000313" key="7">
    <source>
        <dbReference type="Proteomes" id="UP000001194"/>
    </source>
</evidence>
<dbReference type="InterPro" id="IPR047249">
    <property type="entry name" value="BRCT_p53bp1-like_rpt1"/>
</dbReference>
<comment type="subcellular location">
    <subcellularLocation>
        <location evidence="1">Nucleus</location>
    </subcellularLocation>
</comment>
<proteinExistence type="predicted"/>
<dbReference type="OrthoDB" id="129353at2759"/>
<accession>B0CSL8</accession>
<feature type="compositionally biased region" description="Polar residues" evidence="4">
    <location>
        <begin position="450"/>
        <end position="485"/>
    </location>
</feature>
<dbReference type="Proteomes" id="UP000001194">
    <property type="component" value="Unassembled WGS sequence"/>
</dbReference>
<dbReference type="EMBL" id="DS547092">
    <property type="protein sequence ID" value="EDR14330.1"/>
    <property type="molecule type" value="Genomic_DNA"/>
</dbReference>
<organism evidence="7">
    <name type="scientific">Laccaria bicolor (strain S238N-H82 / ATCC MYA-4686)</name>
    <name type="common">Bicoloured deceiver</name>
    <name type="synonym">Laccaria laccata var. bicolor</name>
    <dbReference type="NCBI Taxonomy" id="486041"/>
    <lineage>
        <taxon>Eukaryota</taxon>
        <taxon>Fungi</taxon>
        <taxon>Dikarya</taxon>
        <taxon>Basidiomycota</taxon>
        <taxon>Agaricomycotina</taxon>
        <taxon>Agaricomycetes</taxon>
        <taxon>Agaricomycetidae</taxon>
        <taxon>Agaricales</taxon>
        <taxon>Agaricineae</taxon>
        <taxon>Hydnangiaceae</taxon>
        <taxon>Laccaria</taxon>
    </lineage>
</organism>
<feature type="region of interest" description="Disordered" evidence="4">
    <location>
        <begin position="229"/>
        <end position="385"/>
    </location>
</feature>
<dbReference type="Gene3D" id="2.30.30.140">
    <property type="match status" value="1"/>
</dbReference>
<evidence type="ECO:0000256" key="4">
    <source>
        <dbReference type="SAM" id="MobiDB-lite"/>
    </source>
</evidence>
<dbReference type="GO" id="GO:0042393">
    <property type="term" value="F:histone binding"/>
    <property type="evidence" value="ECO:0007669"/>
    <property type="project" value="TreeGrafter"/>
</dbReference>
<dbReference type="AlphaFoldDB" id="B0CSL8"/>
<feature type="compositionally biased region" description="Polar residues" evidence="4">
    <location>
        <begin position="250"/>
        <end position="261"/>
    </location>
</feature>
<evidence type="ECO:0000256" key="1">
    <source>
        <dbReference type="ARBA" id="ARBA00004123"/>
    </source>
</evidence>
<dbReference type="Gene3D" id="3.40.50.10190">
    <property type="entry name" value="BRCT domain"/>
    <property type="match status" value="1"/>
</dbReference>
<dbReference type="Pfam" id="PF18115">
    <property type="entry name" value="Tudor_3"/>
    <property type="match status" value="1"/>
</dbReference>
<dbReference type="HOGENOM" id="CLU_007788_0_0_1"/>
<dbReference type="PANTHER" id="PTHR15321">
    <property type="entry name" value="TUMOR SUPPRESSOR P53-BINDING PROTEIN 1"/>
    <property type="match status" value="1"/>
</dbReference>
<dbReference type="GO" id="GO:0045944">
    <property type="term" value="P:positive regulation of transcription by RNA polymerase II"/>
    <property type="evidence" value="ECO:0007669"/>
    <property type="project" value="TreeGrafter"/>
</dbReference>
<feature type="region of interest" description="Disordered" evidence="4">
    <location>
        <begin position="127"/>
        <end position="162"/>
    </location>
</feature>
<reference evidence="6 7" key="1">
    <citation type="journal article" date="2008" name="Nature">
        <title>The genome of Laccaria bicolor provides insights into mycorrhizal symbiosis.</title>
        <authorList>
            <person name="Martin F."/>
            <person name="Aerts A."/>
            <person name="Ahren D."/>
            <person name="Brun A."/>
            <person name="Danchin E.G.J."/>
            <person name="Duchaussoy F."/>
            <person name="Gibon J."/>
            <person name="Kohler A."/>
            <person name="Lindquist E."/>
            <person name="Pereda V."/>
            <person name="Salamov A."/>
            <person name="Shapiro H.J."/>
            <person name="Wuyts J."/>
            <person name="Blaudez D."/>
            <person name="Buee M."/>
            <person name="Brokstein P."/>
            <person name="Canbaeck B."/>
            <person name="Cohen D."/>
            <person name="Courty P.E."/>
            <person name="Coutinho P.M."/>
            <person name="Delaruelle C."/>
            <person name="Detter J.C."/>
            <person name="Deveau A."/>
            <person name="DiFazio S."/>
            <person name="Duplessis S."/>
            <person name="Fraissinet-Tachet L."/>
            <person name="Lucic E."/>
            <person name="Frey-Klett P."/>
            <person name="Fourrey C."/>
            <person name="Feussner I."/>
            <person name="Gay G."/>
            <person name="Grimwood J."/>
            <person name="Hoegger P.J."/>
            <person name="Jain P."/>
            <person name="Kilaru S."/>
            <person name="Labbe J."/>
            <person name="Lin Y.C."/>
            <person name="Legue V."/>
            <person name="Le Tacon F."/>
            <person name="Marmeisse R."/>
            <person name="Melayah D."/>
            <person name="Montanini B."/>
            <person name="Muratet M."/>
            <person name="Nehls U."/>
            <person name="Niculita-Hirzel H."/>
            <person name="Oudot-Le Secq M.P."/>
            <person name="Peter M."/>
            <person name="Quesneville H."/>
            <person name="Rajashekar B."/>
            <person name="Reich M."/>
            <person name="Rouhier N."/>
            <person name="Schmutz J."/>
            <person name="Yin T."/>
            <person name="Chalot M."/>
            <person name="Henrissat B."/>
            <person name="Kuees U."/>
            <person name="Lucas S."/>
            <person name="Van de Peer Y."/>
            <person name="Podila G.K."/>
            <person name="Polle A."/>
            <person name="Pukkila P.J."/>
            <person name="Richardson P.M."/>
            <person name="Rouze P."/>
            <person name="Sanders I.R."/>
            <person name="Stajich J.E."/>
            <person name="Tunlid A."/>
            <person name="Tuskan G."/>
            <person name="Grigoriev I.V."/>
        </authorList>
    </citation>
    <scope>NUCLEOTIDE SEQUENCE [LARGE SCALE GENOMIC DNA]</scope>
    <source>
        <strain evidence="7">S238N-H82 / ATCC MYA-4686</strain>
    </source>
</reference>
<feature type="compositionally biased region" description="Polar residues" evidence="4">
    <location>
        <begin position="362"/>
        <end position="385"/>
    </location>
</feature>
<name>B0CSL8_LACBS</name>
<dbReference type="RefSeq" id="XP_001874889.1">
    <property type="nucleotide sequence ID" value="XM_001874854.1"/>
</dbReference>
<dbReference type="GO" id="GO:0005634">
    <property type="term" value="C:nucleus"/>
    <property type="evidence" value="ECO:0007669"/>
    <property type="project" value="UniProtKB-SubCell"/>
</dbReference>
<dbReference type="InterPro" id="IPR047252">
    <property type="entry name" value="TP53BP1-like"/>
</dbReference>
<dbReference type="STRING" id="486041.B0CSL8"/>
<feature type="compositionally biased region" description="Acidic residues" evidence="4">
    <location>
        <begin position="598"/>
        <end position="612"/>
    </location>
</feature>
<feature type="compositionally biased region" description="Basic and acidic residues" evidence="4">
    <location>
        <begin position="53"/>
        <end position="70"/>
    </location>
</feature>
<feature type="compositionally biased region" description="Acidic residues" evidence="4">
    <location>
        <begin position="778"/>
        <end position="788"/>
    </location>
</feature>
<feature type="compositionally biased region" description="Polar residues" evidence="4">
    <location>
        <begin position="130"/>
        <end position="159"/>
    </location>
</feature>
<feature type="compositionally biased region" description="Low complexity" evidence="4">
    <location>
        <begin position="812"/>
        <end position="830"/>
    </location>
</feature>
<dbReference type="InParanoid" id="B0CSL8"/>
<dbReference type="InterPro" id="IPR001357">
    <property type="entry name" value="BRCT_dom"/>
</dbReference>
<protein>
    <submittedName>
        <fullName evidence="6">Predicted protein</fullName>
    </submittedName>
</protein>
<dbReference type="SUPFAM" id="SSF52113">
    <property type="entry name" value="BRCT domain"/>
    <property type="match status" value="1"/>
</dbReference>
<dbReference type="PROSITE" id="PS50172">
    <property type="entry name" value="BRCT"/>
    <property type="match status" value="1"/>
</dbReference>
<feature type="region of interest" description="Disordered" evidence="4">
    <location>
        <begin position="541"/>
        <end position="612"/>
    </location>
</feature>
<dbReference type="GeneID" id="6070836"/>
<evidence type="ECO:0000256" key="2">
    <source>
        <dbReference type="ARBA" id="ARBA00022763"/>
    </source>
</evidence>
<feature type="compositionally biased region" description="Low complexity" evidence="4">
    <location>
        <begin position="302"/>
        <end position="313"/>
    </location>
</feature>
<evidence type="ECO:0000256" key="3">
    <source>
        <dbReference type="ARBA" id="ARBA00023242"/>
    </source>
</evidence>
<dbReference type="SUPFAM" id="SSF63748">
    <property type="entry name" value="Tudor/PWWP/MBT"/>
    <property type="match status" value="1"/>
</dbReference>
<dbReference type="InterPro" id="IPR047250">
    <property type="entry name" value="BRCT_p53bp1-like_rpt2"/>
</dbReference>
<evidence type="ECO:0000313" key="6">
    <source>
        <dbReference type="EMBL" id="EDR14330.1"/>
    </source>
</evidence>
<gene>
    <name evidence="6" type="ORF">LACBIDRAFT_292294</name>
</gene>
<dbReference type="GO" id="GO:0000077">
    <property type="term" value="P:DNA damage checkpoint signaling"/>
    <property type="evidence" value="ECO:0007669"/>
    <property type="project" value="TreeGrafter"/>
</dbReference>
<sequence length="1249" mass="136641">MDAFDEAMYVALNAPCTYSELSTSDPESSQASLVLQDLITEDDTNWTANEANGQDRKYQRVPDDHLKDISPSRSLSSLPRYHYHGLANTQTQSQQCDDDQQLRQENLRKKSNKGAAASKATLLSGFVKDGSNSSKHVNEKQASTSTLQSSSRGKTSIATHKQAKAVLTAHSKVQGCSQDSFACEPSPDPEERFVATSKQFEIPLSELGRTHPSVKGKVNAVCVGFKSTRSHSVSKDGTRRSAVPEGNVLVASTPSQDGDSQSQDERSQVVSDKFEETQSANRYNDFALSRTEAMDVDHDSEGSGYESSEHSSSFVRLLKGESDPSEEISELQATQPATQPSTQPAGVEMEDPGNPWILPAASDSTKAGSNFHNPASTSQATTSTGRRGLLSMVNPLIHYRYQKYQKQPSVPPPEFAEQNVHQVGHPFLHQGQQLQPSPIGQPIATGGGWQETQPSVPSRQQQTRPSVTSPAIQETQPSFEDQGTGPSPHHVGLARSVRDINSLRSPSTSNNVSSHPAKDIDFLDVIPDSEPLRSDSHVAALSRQGGHGGKNASTSKQEPAESKDLQNATALNTLLIDDEGELTEMTDDSEPQKLGNTAEEEENSGSDDDDDVPLAARIASTSKRTMPLKQNKPVLHLYVFPMSALLISDQDAHEASSLGRNQRQVRSKLSRDQGQKLVAVPSPIKTIPRRSIGITEIPSSVAEQPVQKAALTDRQPRPTVAPKLSDQNKKAIAPPKSARNLRSTITTQRGRTLSKQHAEKIESDDELLMSNEQKGSEDESASEAEYMEVDQPVAESSSRKRKRAAQPSRSIATRNSSKSTAKSAATPSTRYTKRLKPAISTNSRPEDATRVFALWKQDGYYYPGYVNRLRNDMRYEVKFDDNTTADLNLDQMRRCDLHIGDDVIVANLPHAYKVISLDQSEGVVTLEIDGPEDFNIKDLRLAHKTVLHAWKDRTLSAGNIITAVHSFKGKPSPTPSKTSSIASSTSSKILSGTGLIVTLRGGGHWEKEKERVMNIIRTNGGKVIDDVSTIIRMEGSHSKSGNRWSITKSDVKWNGVGLHRLLLVADDANQKPKFLIALALGIPCVSTEWLDKLGDKLMENWTSFLLPQGYSEALGARASQQIDFDWGNSIHQLKQIMSNAVPCKLFAEKSVLGKRLPGVDEKGQEAINAVARIILAMGAEYVEAVTDIQHATSGVSAYDFVIIREASHYSPELSDATTVHWNWVKDCLIASRYLPLPVWPGESEESQDL</sequence>
<feature type="compositionally biased region" description="Basic and acidic residues" evidence="4">
    <location>
        <begin position="292"/>
        <end position="301"/>
    </location>
</feature>
<dbReference type="CDD" id="cd17724">
    <property type="entry name" value="BRCT_p53bp1_rpt2"/>
    <property type="match status" value="1"/>
</dbReference>
<feature type="compositionally biased region" description="Acidic residues" evidence="4">
    <location>
        <begin position="576"/>
        <end position="589"/>
    </location>
</feature>
<dbReference type="CDD" id="cd20395">
    <property type="entry name" value="Tudor_SpCrb2-like_rpt1"/>
    <property type="match status" value="1"/>
</dbReference>
<feature type="region of interest" description="Disordered" evidence="4">
    <location>
        <begin position="657"/>
        <end position="677"/>
    </location>
</feature>
<feature type="compositionally biased region" description="Basic and acidic residues" evidence="4">
    <location>
        <begin position="263"/>
        <end position="276"/>
    </location>
</feature>
<dbReference type="KEGG" id="lbc:LACBIDRAFT_292294"/>
<feature type="compositionally biased region" description="Polar residues" evidence="4">
    <location>
        <begin position="740"/>
        <end position="755"/>
    </location>
</feature>
<dbReference type="InterPro" id="IPR036420">
    <property type="entry name" value="BRCT_dom_sf"/>
</dbReference>
<feature type="region of interest" description="Disordered" evidence="4">
    <location>
        <begin position="702"/>
        <end position="843"/>
    </location>
</feature>
<feature type="region of interest" description="Disordered" evidence="4">
    <location>
        <begin position="45"/>
        <end position="78"/>
    </location>
</feature>
<keyword evidence="2" id="KW-0227">DNA damage</keyword>
<feature type="compositionally biased region" description="Low complexity" evidence="4">
    <location>
        <begin position="332"/>
        <end position="345"/>
    </location>
</feature>
<keyword evidence="7" id="KW-1185">Reference proteome</keyword>
<dbReference type="PANTHER" id="PTHR15321:SF3">
    <property type="entry name" value="TP53-BINDING PROTEIN 1"/>
    <property type="match status" value="1"/>
</dbReference>
<feature type="region of interest" description="Disordered" evidence="4">
    <location>
        <begin position="430"/>
        <end position="492"/>
    </location>
</feature>
<dbReference type="CDD" id="cd17745">
    <property type="entry name" value="BRCT_p53bp1_rpt1"/>
    <property type="match status" value="1"/>
</dbReference>
<evidence type="ECO:0000259" key="5">
    <source>
        <dbReference type="PROSITE" id="PS50172"/>
    </source>
</evidence>